<gene>
    <name evidence="1" type="ORF">MVEN_00159800</name>
</gene>
<sequence length="162" mass="17503">MLIAISPSRIPILPSRTFQTHPCSDPQKDVPIFSVSTPDLTDIEMSVFATANSGSLSVSMTRVESHEPLTVASCPTSPSKVKRRAGFLRKFVNKLTTKKSSHAHRRGLFLTAPRQAKLVSSPSRRATLSATRAPADFCSTMSQKESDLRASCQAQGQGCEVG</sequence>
<protein>
    <submittedName>
        <fullName evidence="1">Uncharacterized protein</fullName>
    </submittedName>
</protein>
<dbReference type="Proteomes" id="UP000620124">
    <property type="component" value="Unassembled WGS sequence"/>
</dbReference>
<dbReference type="AlphaFoldDB" id="A0A8H7DEA9"/>
<dbReference type="EMBL" id="JACAZI010000002">
    <property type="protein sequence ID" value="KAF7368381.1"/>
    <property type="molecule type" value="Genomic_DNA"/>
</dbReference>
<keyword evidence="2" id="KW-1185">Reference proteome</keyword>
<evidence type="ECO:0000313" key="2">
    <source>
        <dbReference type="Proteomes" id="UP000620124"/>
    </source>
</evidence>
<reference evidence="1" key="1">
    <citation type="submission" date="2020-05" db="EMBL/GenBank/DDBJ databases">
        <title>Mycena genomes resolve the evolution of fungal bioluminescence.</title>
        <authorList>
            <person name="Tsai I.J."/>
        </authorList>
    </citation>
    <scope>NUCLEOTIDE SEQUENCE</scope>
    <source>
        <strain evidence="1">CCC161011</strain>
    </source>
</reference>
<proteinExistence type="predicted"/>
<comment type="caution">
    <text evidence="1">The sequence shown here is derived from an EMBL/GenBank/DDBJ whole genome shotgun (WGS) entry which is preliminary data.</text>
</comment>
<evidence type="ECO:0000313" key="1">
    <source>
        <dbReference type="EMBL" id="KAF7368381.1"/>
    </source>
</evidence>
<organism evidence="1 2">
    <name type="scientific">Mycena venus</name>
    <dbReference type="NCBI Taxonomy" id="2733690"/>
    <lineage>
        <taxon>Eukaryota</taxon>
        <taxon>Fungi</taxon>
        <taxon>Dikarya</taxon>
        <taxon>Basidiomycota</taxon>
        <taxon>Agaricomycotina</taxon>
        <taxon>Agaricomycetes</taxon>
        <taxon>Agaricomycetidae</taxon>
        <taxon>Agaricales</taxon>
        <taxon>Marasmiineae</taxon>
        <taxon>Mycenaceae</taxon>
        <taxon>Mycena</taxon>
    </lineage>
</organism>
<name>A0A8H7DEA9_9AGAR</name>
<accession>A0A8H7DEA9</accession>
<dbReference type="OrthoDB" id="3008650at2759"/>